<keyword evidence="2" id="KW-1185">Reference proteome</keyword>
<dbReference type="EMBL" id="CP022684">
    <property type="protein sequence ID" value="AUM13568.1"/>
    <property type="molecule type" value="Genomic_DNA"/>
</dbReference>
<organism evidence="1 2">
    <name type="scientific">Ketobacter alkanivorans</name>
    <dbReference type="NCBI Taxonomy" id="1917421"/>
    <lineage>
        <taxon>Bacteria</taxon>
        <taxon>Pseudomonadati</taxon>
        <taxon>Pseudomonadota</taxon>
        <taxon>Gammaproteobacteria</taxon>
        <taxon>Pseudomonadales</taxon>
        <taxon>Ketobacteraceae</taxon>
        <taxon>Ketobacter</taxon>
    </lineage>
</organism>
<evidence type="ECO:0000313" key="2">
    <source>
        <dbReference type="Proteomes" id="UP000235116"/>
    </source>
</evidence>
<gene>
    <name evidence="1" type="ORF">Kalk_14560</name>
</gene>
<dbReference type="KEGG" id="kak:Kalk_14560"/>
<sequence>MSLGSPLIRYWYHPTADSLGDTVEAFLQEMAGPTLLHIPGKNRQRKRAICTLLHGNEPSGTRGIFRWLKQGVEPAVDILCFFGSVKTSLQEPLFFYRHLPDDKDLNRCFKAPFECDQGRLAKAILDILQDMQPEALIDIHNTSGMGPSFSVSMKQDAQHEALTSLFTERMLVTGLRLGALFEYSERNVPTVTIECGGAQDPRADDIAYEGILRYVSQTDVLTPQQADWELDVLKEPVRLELRTDATITYSEAEDVYADITLPPNVERHNFGRITTDVQLGWVKPESWDKLIVNTPAGKDVKDKILKLEGNRLHPAQPLKLFMITTNATIAKSDCLFYAVTDDGSHLK</sequence>
<dbReference type="Proteomes" id="UP000235116">
    <property type="component" value="Chromosome"/>
</dbReference>
<dbReference type="RefSeq" id="WP_101894943.1">
    <property type="nucleotide sequence ID" value="NZ_CP022684.1"/>
</dbReference>
<name>A0A2K9LMK6_9GAMM</name>
<dbReference type="OrthoDB" id="9782876at2"/>
<dbReference type="SUPFAM" id="SSF53187">
    <property type="entry name" value="Zn-dependent exopeptidases"/>
    <property type="match status" value="1"/>
</dbReference>
<dbReference type="AlphaFoldDB" id="A0A2K9LMK6"/>
<evidence type="ECO:0000313" key="1">
    <source>
        <dbReference type="EMBL" id="AUM13568.1"/>
    </source>
</evidence>
<protein>
    <recommendedName>
        <fullName evidence="3">Succinylglutamate desuccinylase</fullName>
    </recommendedName>
</protein>
<proteinExistence type="predicted"/>
<dbReference type="Gene3D" id="3.40.630.10">
    <property type="entry name" value="Zn peptidases"/>
    <property type="match status" value="1"/>
</dbReference>
<accession>A0A2K9LMK6</accession>
<reference evidence="2" key="1">
    <citation type="submission" date="2017-08" db="EMBL/GenBank/DDBJ databases">
        <title>Direct submision.</title>
        <authorList>
            <person name="Kim S.-J."/>
            <person name="Rhee S.-K."/>
        </authorList>
    </citation>
    <scope>NUCLEOTIDE SEQUENCE [LARGE SCALE GENOMIC DNA]</scope>
    <source>
        <strain evidence="2">GI5</strain>
    </source>
</reference>
<evidence type="ECO:0008006" key="3">
    <source>
        <dbReference type="Google" id="ProtNLM"/>
    </source>
</evidence>